<organism evidence="1">
    <name type="scientific">Siphoviridae sp. ctwuP1</name>
    <dbReference type="NCBI Taxonomy" id="2827972"/>
    <lineage>
        <taxon>Viruses</taxon>
        <taxon>Duplodnaviria</taxon>
        <taxon>Heunggongvirae</taxon>
        <taxon>Uroviricota</taxon>
        <taxon>Caudoviricetes</taxon>
    </lineage>
</organism>
<dbReference type="EMBL" id="BK032787">
    <property type="protein sequence ID" value="DAF60387.1"/>
    <property type="molecule type" value="Genomic_DNA"/>
</dbReference>
<sequence>MPARRALKNKVMLWADQKKKSQITGACMKLRPRLERGLMVN</sequence>
<reference evidence="1" key="1">
    <citation type="journal article" date="2021" name="Proc. Natl. Acad. Sci. U.S.A.">
        <title>A Catalog of Tens of Thousands of Viruses from Human Metagenomes Reveals Hidden Associations with Chronic Diseases.</title>
        <authorList>
            <person name="Tisza M.J."/>
            <person name="Buck C.B."/>
        </authorList>
    </citation>
    <scope>NUCLEOTIDE SEQUENCE</scope>
    <source>
        <strain evidence="1">CtwuP1</strain>
    </source>
</reference>
<name>A0A8S5TBH7_9CAUD</name>
<evidence type="ECO:0000313" key="1">
    <source>
        <dbReference type="EMBL" id="DAF60387.1"/>
    </source>
</evidence>
<protein>
    <submittedName>
        <fullName evidence="1">Uncharacterized protein</fullName>
    </submittedName>
</protein>
<proteinExistence type="predicted"/>
<accession>A0A8S5TBH7</accession>